<evidence type="ECO:0000313" key="1">
    <source>
        <dbReference type="EMBL" id="KAK9043384.1"/>
    </source>
</evidence>
<evidence type="ECO:0000313" key="2">
    <source>
        <dbReference type="Proteomes" id="UP001396334"/>
    </source>
</evidence>
<protein>
    <submittedName>
        <fullName evidence="1">Uncharacterized protein</fullName>
    </submittedName>
</protein>
<dbReference type="PANTHER" id="PTHR11439">
    <property type="entry name" value="GAG-POL-RELATED RETROTRANSPOSON"/>
    <property type="match status" value="1"/>
</dbReference>
<sequence>MEIVKEIFTPISYFDKLPLPEPSTTFDIYKYRRLLGLLQHITITHLDISFSMNRLSQYMHGLSLAYWTTTKLILCYLKGTLCHDILFRSASSLHLTALADADWGGSSTDGRSTTR</sequence>
<keyword evidence="2" id="KW-1185">Reference proteome</keyword>
<dbReference type="PANTHER" id="PTHR11439:SF463">
    <property type="entry name" value="REVERSE TRANSCRIPTASE TY1_COPIA-TYPE DOMAIN-CONTAINING PROTEIN"/>
    <property type="match status" value="1"/>
</dbReference>
<organism evidence="1 2">
    <name type="scientific">Hibiscus sabdariffa</name>
    <name type="common">roselle</name>
    <dbReference type="NCBI Taxonomy" id="183260"/>
    <lineage>
        <taxon>Eukaryota</taxon>
        <taxon>Viridiplantae</taxon>
        <taxon>Streptophyta</taxon>
        <taxon>Embryophyta</taxon>
        <taxon>Tracheophyta</taxon>
        <taxon>Spermatophyta</taxon>
        <taxon>Magnoliopsida</taxon>
        <taxon>eudicotyledons</taxon>
        <taxon>Gunneridae</taxon>
        <taxon>Pentapetalae</taxon>
        <taxon>rosids</taxon>
        <taxon>malvids</taxon>
        <taxon>Malvales</taxon>
        <taxon>Malvaceae</taxon>
        <taxon>Malvoideae</taxon>
        <taxon>Hibiscus</taxon>
    </lineage>
</organism>
<comment type="caution">
    <text evidence="1">The sequence shown here is derived from an EMBL/GenBank/DDBJ whole genome shotgun (WGS) entry which is preliminary data.</text>
</comment>
<proteinExistence type="predicted"/>
<dbReference type="Proteomes" id="UP001396334">
    <property type="component" value="Unassembled WGS sequence"/>
</dbReference>
<dbReference type="EMBL" id="JBBPBN010000003">
    <property type="protein sequence ID" value="KAK9043384.1"/>
    <property type="molecule type" value="Genomic_DNA"/>
</dbReference>
<accession>A0ABR2U1M7</accession>
<name>A0ABR2U1M7_9ROSI</name>
<reference evidence="1 2" key="1">
    <citation type="journal article" date="2024" name="G3 (Bethesda)">
        <title>Genome assembly of Hibiscus sabdariffa L. provides insights into metabolisms of medicinal natural products.</title>
        <authorList>
            <person name="Kim T."/>
        </authorList>
    </citation>
    <scope>NUCLEOTIDE SEQUENCE [LARGE SCALE GENOMIC DNA]</scope>
    <source>
        <strain evidence="1">TK-2024</strain>
        <tissue evidence="1">Old leaves</tissue>
    </source>
</reference>
<gene>
    <name evidence="1" type="ORF">V6N11_071729</name>
</gene>